<evidence type="ECO:0008006" key="3">
    <source>
        <dbReference type="Google" id="ProtNLM"/>
    </source>
</evidence>
<dbReference type="OrthoDB" id="407198at2759"/>
<proteinExistence type="predicted"/>
<dbReference type="AlphaFoldDB" id="E4XCQ7"/>
<dbReference type="Gene3D" id="3.30.420.10">
    <property type="entry name" value="Ribonuclease H-like superfamily/Ribonuclease H"/>
    <property type="match status" value="1"/>
</dbReference>
<keyword evidence="2" id="KW-1185">Reference proteome</keyword>
<dbReference type="EMBL" id="FN653037">
    <property type="protein sequence ID" value="CBY09382.1"/>
    <property type="molecule type" value="Genomic_DNA"/>
</dbReference>
<gene>
    <name evidence="1" type="ORF">GSOID_T00007937001</name>
</gene>
<accession>E4XCQ7</accession>
<dbReference type="InParanoid" id="E4XCQ7"/>
<name>E4XCQ7_OIKDI</name>
<reference evidence="1" key="1">
    <citation type="journal article" date="2010" name="Science">
        <title>Plasticity of animal genome architecture unmasked by rapid evolution of a pelagic tunicate.</title>
        <authorList>
            <person name="Denoeud F."/>
            <person name="Henriet S."/>
            <person name="Mungpakdee S."/>
            <person name="Aury J.M."/>
            <person name="Da Silva C."/>
            <person name="Brinkmann H."/>
            <person name="Mikhaleva J."/>
            <person name="Olsen L.C."/>
            <person name="Jubin C."/>
            <person name="Canestro C."/>
            <person name="Bouquet J.M."/>
            <person name="Danks G."/>
            <person name="Poulain J."/>
            <person name="Campsteijn C."/>
            <person name="Adamski M."/>
            <person name="Cross I."/>
            <person name="Yadetie F."/>
            <person name="Muffato M."/>
            <person name="Louis A."/>
            <person name="Butcher S."/>
            <person name="Tsagkogeorga G."/>
            <person name="Konrad A."/>
            <person name="Singh S."/>
            <person name="Jensen M.F."/>
            <person name="Cong E.H."/>
            <person name="Eikeseth-Otteraa H."/>
            <person name="Noel B."/>
            <person name="Anthouard V."/>
            <person name="Porcel B.M."/>
            <person name="Kachouri-Lafond R."/>
            <person name="Nishino A."/>
            <person name="Ugolini M."/>
            <person name="Chourrout P."/>
            <person name="Nishida H."/>
            <person name="Aasland R."/>
            <person name="Huzurbazar S."/>
            <person name="Westhof E."/>
            <person name="Delsuc F."/>
            <person name="Lehrach H."/>
            <person name="Reinhardt R."/>
            <person name="Weissenbach J."/>
            <person name="Roy S.W."/>
            <person name="Artiguenave F."/>
            <person name="Postlethwait J.H."/>
            <person name="Manak J.R."/>
            <person name="Thompson E.M."/>
            <person name="Jaillon O."/>
            <person name="Du Pasquier L."/>
            <person name="Boudinot P."/>
            <person name="Liberles D.A."/>
            <person name="Volff J.N."/>
            <person name="Philippe H."/>
            <person name="Lenhard B."/>
            <person name="Roest Crollius H."/>
            <person name="Wincker P."/>
            <person name="Chourrout D."/>
        </authorList>
    </citation>
    <scope>NUCLEOTIDE SEQUENCE [LARGE SCALE GENOMIC DNA]</scope>
</reference>
<sequence length="87" mass="10205">MHVQNFENLWIDENDYYRDSRNWFICYTDGSCKGNHQHGRRYSGSGIVFGDHPRREISQPGLGNLTCHTTCRQTCNLFDRQPVHLFG</sequence>
<dbReference type="Proteomes" id="UP000001307">
    <property type="component" value="Unassembled WGS sequence"/>
</dbReference>
<dbReference type="GO" id="GO:0003676">
    <property type="term" value="F:nucleic acid binding"/>
    <property type="evidence" value="ECO:0007669"/>
    <property type="project" value="InterPro"/>
</dbReference>
<organism evidence="1">
    <name type="scientific">Oikopleura dioica</name>
    <name type="common">Tunicate</name>
    <dbReference type="NCBI Taxonomy" id="34765"/>
    <lineage>
        <taxon>Eukaryota</taxon>
        <taxon>Metazoa</taxon>
        <taxon>Chordata</taxon>
        <taxon>Tunicata</taxon>
        <taxon>Appendicularia</taxon>
        <taxon>Copelata</taxon>
        <taxon>Oikopleuridae</taxon>
        <taxon>Oikopleura</taxon>
    </lineage>
</organism>
<evidence type="ECO:0000313" key="1">
    <source>
        <dbReference type="EMBL" id="CBY09382.1"/>
    </source>
</evidence>
<protein>
    <recommendedName>
        <fullName evidence="3">RNase H type-1 domain-containing protein</fullName>
    </recommendedName>
</protein>
<dbReference type="InterPro" id="IPR012337">
    <property type="entry name" value="RNaseH-like_sf"/>
</dbReference>
<evidence type="ECO:0000313" key="2">
    <source>
        <dbReference type="Proteomes" id="UP000001307"/>
    </source>
</evidence>
<dbReference type="SUPFAM" id="SSF53098">
    <property type="entry name" value="Ribonuclease H-like"/>
    <property type="match status" value="1"/>
</dbReference>
<dbReference type="InterPro" id="IPR036397">
    <property type="entry name" value="RNaseH_sf"/>
</dbReference>